<proteinExistence type="predicted"/>
<keyword evidence="4" id="KW-0997">Cell inner membrane</keyword>
<dbReference type="PANTHER" id="PTHR35011">
    <property type="entry name" value="2,3-DIKETO-L-GULONATE TRAP TRANSPORTER SMALL PERMEASE PROTEIN YIAM"/>
    <property type="match status" value="1"/>
</dbReference>
<dbReference type="GO" id="GO:0022857">
    <property type="term" value="F:transmembrane transporter activity"/>
    <property type="evidence" value="ECO:0007669"/>
    <property type="project" value="TreeGrafter"/>
</dbReference>
<evidence type="ECO:0000256" key="1">
    <source>
        <dbReference type="ARBA" id="ARBA00004429"/>
    </source>
</evidence>
<evidence type="ECO:0000256" key="3">
    <source>
        <dbReference type="ARBA" id="ARBA00022475"/>
    </source>
</evidence>
<gene>
    <name evidence="10" type="ORF">METZ01_LOCUS205683</name>
</gene>
<keyword evidence="5 8" id="KW-0812">Transmembrane</keyword>
<dbReference type="EMBL" id="UINC01045723">
    <property type="protein sequence ID" value="SVB52829.1"/>
    <property type="molecule type" value="Genomic_DNA"/>
</dbReference>
<feature type="domain" description="Tripartite ATP-independent periplasmic transporters DctQ component" evidence="9">
    <location>
        <begin position="2"/>
        <end position="124"/>
    </location>
</feature>
<keyword evidence="6 8" id="KW-1133">Transmembrane helix</keyword>
<protein>
    <recommendedName>
        <fullName evidence="9">Tripartite ATP-independent periplasmic transporters DctQ component domain-containing protein</fullName>
    </recommendedName>
</protein>
<evidence type="ECO:0000256" key="2">
    <source>
        <dbReference type="ARBA" id="ARBA00022448"/>
    </source>
</evidence>
<comment type="subcellular location">
    <subcellularLocation>
        <location evidence="1">Cell inner membrane</location>
        <topology evidence="1">Multi-pass membrane protein</topology>
    </subcellularLocation>
</comment>
<dbReference type="Pfam" id="PF04290">
    <property type="entry name" value="DctQ"/>
    <property type="match status" value="1"/>
</dbReference>
<dbReference type="AlphaFoldDB" id="A0A382ER27"/>
<feature type="transmembrane region" description="Helical" evidence="8">
    <location>
        <begin position="61"/>
        <end position="85"/>
    </location>
</feature>
<evidence type="ECO:0000256" key="4">
    <source>
        <dbReference type="ARBA" id="ARBA00022519"/>
    </source>
</evidence>
<evidence type="ECO:0000256" key="5">
    <source>
        <dbReference type="ARBA" id="ARBA00022692"/>
    </source>
</evidence>
<dbReference type="InterPro" id="IPR055348">
    <property type="entry name" value="DctQ"/>
</dbReference>
<evidence type="ECO:0000256" key="6">
    <source>
        <dbReference type="ARBA" id="ARBA00022989"/>
    </source>
</evidence>
<evidence type="ECO:0000259" key="9">
    <source>
        <dbReference type="Pfam" id="PF04290"/>
    </source>
</evidence>
<dbReference type="PANTHER" id="PTHR35011:SF2">
    <property type="entry name" value="2,3-DIKETO-L-GULONATE TRAP TRANSPORTER SMALL PERMEASE PROTEIN YIAM"/>
    <property type="match status" value="1"/>
</dbReference>
<feature type="transmembrane region" description="Helical" evidence="8">
    <location>
        <begin position="105"/>
        <end position="126"/>
    </location>
</feature>
<dbReference type="InterPro" id="IPR007387">
    <property type="entry name" value="TRAP_DctQ"/>
</dbReference>
<evidence type="ECO:0000256" key="7">
    <source>
        <dbReference type="ARBA" id="ARBA00023136"/>
    </source>
</evidence>
<keyword evidence="7 8" id="KW-0472">Membrane</keyword>
<keyword evidence="3" id="KW-1003">Cell membrane</keyword>
<name>A0A382ER27_9ZZZZ</name>
<feature type="transmembrane region" description="Helical" evidence="8">
    <location>
        <begin position="22"/>
        <end position="40"/>
    </location>
</feature>
<keyword evidence="2" id="KW-0813">Transport</keyword>
<organism evidence="10">
    <name type="scientific">marine metagenome</name>
    <dbReference type="NCBI Taxonomy" id="408172"/>
    <lineage>
        <taxon>unclassified sequences</taxon>
        <taxon>metagenomes</taxon>
        <taxon>ecological metagenomes</taxon>
    </lineage>
</organism>
<evidence type="ECO:0000313" key="10">
    <source>
        <dbReference type="EMBL" id="SVB52829.1"/>
    </source>
</evidence>
<dbReference type="GO" id="GO:0015740">
    <property type="term" value="P:C4-dicarboxylate transport"/>
    <property type="evidence" value="ECO:0007669"/>
    <property type="project" value="TreeGrafter"/>
</dbReference>
<evidence type="ECO:0000256" key="8">
    <source>
        <dbReference type="SAM" id="Phobius"/>
    </source>
</evidence>
<accession>A0A382ER27</accession>
<sequence>MVILLVGLRYLFDYSIAGVNEIINILFVYTTAIGAAIAVGQRGHIAINILSDNLPEHLAKYLSKLQLALVALINLAIAWFSIPWISQTGDNLMPTLGAIRAVVQISIPLGCGLAALYCVTTAIVGLEQTKTGDSMQPEVSSDPRDLERPV</sequence>
<dbReference type="GO" id="GO:0005886">
    <property type="term" value="C:plasma membrane"/>
    <property type="evidence" value="ECO:0007669"/>
    <property type="project" value="UniProtKB-SubCell"/>
</dbReference>
<reference evidence="10" key="1">
    <citation type="submission" date="2018-05" db="EMBL/GenBank/DDBJ databases">
        <authorList>
            <person name="Lanie J.A."/>
            <person name="Ng W.-L."/>
            <person name="Kazmierczak K.M."/>
            <person name="Andrzejewski T.M."/>
            <person name="Davidsen T.M."/>
            <person name="Wayne K.J."/>
            <person name="Tettelin H."/>
            <person name="Glass J.I."/>
            <person name="Rusch D."/>
            <person name="Podicherti R."/>
            <person name="Tsui H.-C.T."/>
            <person name="Winkler M.E."/>
        </authorList>
    </citation>
    <scope>NUCLEOTIDE SEQUENCE</scope>
</reference>